<dbReference type="PANTHER" id="PTHR13456">
    <property type="entry name" value="UPF0729 PROTEIN C18ORF32"/>
    <property type="match status" value="1"/>
</dbReference>
<name>A0A9Q0Y0J2_9SAUR</name>
<dbReference type="InterPro" id="IPR026776">
    <property type="entry name" value="UPF0729_C18orf32-like"/>
</dbReference>
<evidence type="ECO:0000313" key="4">
    <source>
        <dbReference type="Proteomes" id="UP001142489"/>
    </source>
</evidence>
<dbReference type="PANTHER" id="PTHR13456:SF0">
    <property type="entry name" value="UPF0729 PROTEIN C18ORF32"/>
    <property type="match status" value="1"/>
</dbReference>
<gene>
    <name evidence="3" type="ORF">JRQ81_013142</name>
</gene>
<dbReference type="Pfam" id="PF14975">
    <property type="entry name" value="DUF4512"/>
    <property type="match status" value="1"/>
</dbReference>
<reference evidence="3" key="1">
    <citation type="journal article" date="2023" name="DNA Res.">
        <title>Chromosome-level genome assembly of Phrynocephalus forsythii using third-generation DNA sequencing and Hi-C analysis.</title>
        <authorList>
            <person name="Qi Y."/>
            <person name="Zhao W."/>
            <person name="Zhao Y."/>
            <person name="Niu C."/>
            <person name="Cao S."/>
            <person name="Zhang Y."/>
        </authorList>
    </citation>
    <scope>NUCLEOTIDE SEQUENCE</scope>
    <source>
        <tissue evidence="3">Muscle</tissue>
    </source>
</reference>
<evidence type="ECO:0000313" key="3">
    <source>
        <dbReference type="EMBL" id="KAJ7335201.1"/>
    </source>
</evidence>
<protein>
    <recommendedName>
        <fullName evidence="5">CR032 protein</fullName>
    </recommendedName>
</protein>
<accession>A0A9Q0Y0J2</accession>
<proteinExistence type="inferred from homology"/>
<comment type="similarity">
    <text evidence="1">Belongs to the UPF0729 family.</text>
</comment>
<comment type="caution">
    <text evidence="3">The sequence shown here is derived from an EMBL/GenBank/DDBJ whole genome shotgun (WGS) entry which is preliminary data.</text>
</comment>
<dbReference type="AlphaFoldDB" id="A0A9Q0Y0J2"/>
<dbReference type="Proteomes" id="UP001142489">
    <property type="component" value="Unassembled WGS sequence"/>
</dbReference>
<dbReference type="OrthoDB" id="10062823at2759"/>
<dbReference type="EMBL" id="JAPFRF010000004">
    <property type="protein sequence ID" value="KAJ7335201.1"/>
    <property type="molecule type" value="Genomic_DNA"/>
</dbReference>
<organism evidence="3 4">
    <name type="scientific">Phrynocephalus forsythii</name>
    <dbReference type="NCBI Taxonomy" id="171643"/>
    <lineage>
        <taxon>Eukaryota</taxon>
        <taxon>Metazoa</taxon>
        <taxon>Chordata</taxon>
        <taxon>Craniata</taxon>
        <taxon>Vertebrata</taxon>
        <taxon>Euteleostomi</taxon>
        <taxon>Lepidosauria</taxon>
        <taxon>Squamata</taxon>
        <taxon>Bifurcata</taxon>
        <taxon>Unidentata</taxon>
        <taxon>Episquamata</taxon>
        <taxon>Toxicofera</taxon>
        <taxon>Iguania</taxon>
        <taxon>Acrodonta</taxon>
        <taxon>Agamidae</taxon>
        <taxon>Agaminae</taxon>
        <taxon>Phrynocephalus</taxon>
    </lineage>
</organism>
<feature type="region of interest" description="Disordered" evidence="2">
    <location>
        <begin position="69"/>
        <end position="97"/>
    </location>
</feature>
<keyword evidence="4" id="KW-1185">Reference proteome</keyword>
<evidence type="ECO:0000256" key="1">
    <source>
        <dbReference type="ARBA" id="ARBA00007959"/>
    </source>
</evidence>
<evidence type="ECO:0000256" key="2">
    <source>
        <dbReference type="SAM" id="MobiDB-lite"/>
    </source>
</evidence>
<sequence>MVCIPCIVVPILLWIYKRFLEPYLYPFIDPLIKCLCSKKPVPAVSKEDGNHNTESRDIKLRSEASVKRLDLSESENKSIANGFAENGPTEVSDKKKD</sequence>
<evidence type="ECO:0008006" key="5">
    <source>
        <dbReference type="Google" id="ProtNLM"/>
    </source>
</evidence>